<dbReference type="AlphaFoldDB" id="A0A479ZYW8"/>
<name>A0A479ZYW8_9CYAN</name>
<keyword evidence="2" id="KW-1185">Reference proteome</keyword>
<reference evidence="2" key="1">
    <citation type="submission" date="2019-02" db="EMBL/GenBank/DDBJ databases">
        <title>Draft genome sequence of Sphaerospermopsis reniformis NIES-1949.</title>
        <authorList>
            <person name="Yamaguchi H."/>
            <person name="Suzuki S."/>
            <person name="Kawachi M."/>
        </authorList>
    </citation>
    <scope>NUCLEOTIDE SEQUENCE [LARGE SCALE GENOMIC DNA]</scope>
    <source>
        <strain evidence="2">NIES-1949</strain>
    </source>
</reference>
<accession>A0A479ZYW8</accession>
<comment type="caution">
    <text evidence="1">The sequence shown here is derived from an EMBL/GenBank/DDBJ whole genome shotgun (WGS) entry which is preliminary data.</text>
</comment>
<evidence type="ECO:0000313" key="1">
    <source>
        <dbReference type="EMBL" id="GCL36321.1"/>
    </source>
</evidence>
<proteinExistence type="predicted"/>
<organism evidence="1 2">
    <name type="scientific">Sphaerospermopsis reniformis</name>
    <dbReference type="NCBI Taxonomy" id="531300"/>
    <lineage>
        <taxon>Bacteria</taxon>
        <taxon>Bacillati</taxon>
        <taxon>Cyanobacteriota</taxon>
        <taxon>Cyanophyceae</taxon>
        <taxon>Nostocales</taxon>
        <taxon>Aphanizomenonaceae</taxon>
        <taxon>Sphaerospermopsis</taxon>
    </lineage>
</organism>
<evidence type="ECO:0000313" key="2">
    <source>
        <dbReference type="Proteomes" id="UP000300142"/>
    </source>
</evidence>
<sequence length="320" mass="37656">MEFVLLNRLTKNLFSNLEKSGLFQQYLRHINGLRSKKTSQKLEYIKKSALDEKAKISITCAGKRDGGGAQLHACISTIVFANSMGIRYHHTPLIKVEHNYNNDPLWEAKWENYLDLTNLYSPRLNNQDYLFVDNYHSIVDKIYEAITSKNDLNIRVLYCHGYSDGNPQEFVDVLDNIRNHFFLRRNPQLVYSPFDFNIAIHMRRGDVTINRWTERYTSSQCIQALINHLRFYFRKARPRFYIFSYSDDDDLKILEDEDVRLFVDMNVFSVMDHLAYADCLVMAKSSMSYVAGMLNRGLVLYQPFWSVCLPHWFRADGFFV</sequence>
<dbReference type="Proteomes" id="UP000300142">
    <property type="component" value="Unassembled WGS sequence"/>
</dbReference>
<gene>
    <name evidence="1" type="ORF">SR1949_14240</name>
</gene>
<protein>
    <submittedName>
        <fullName evidence="1">Uncharacterized protein</fullName>
    </submittedName>
</protein>
<dbReference type="EMBL" id="BJCE01000033">
    <property type="protein sequence ID" value="GCL36321.1"/>
    <property type="molecule type" value="Genomic_DNA"/>
</dbReference>